<dbReference type="InterPro" id="IPR002225">
    <property type="entry name" value="3Beta_OHSteriod_DH/Estase"/>
</dbReference>
<dbReference type="Gene3D" id="3.40.50.720">
    <property type="entry name" value="NAD(P)-binding Rossmann-like Domain"/>
    <property type="match status" value="1"/>
</dbReference>
<protein>
    <submittedName>
        <fullName evidence="5">NAD(P)-binding protein</fullName>
    </submittedName>
</protein>
<keyword evidence="6" id="KW-1185">Reference proteome</keyword>
<name>A0A1B7MZJ4_9AGAM</name>
<evidence type="ECO:0000259" key="4">
    <source>
        <dbReference type="Pfam" id="PF01073"/>
    </source>
</evidence>
<dbReference type="SUPFAM" id="SSF51735">
    <property type="entry name" value="NAD(P)-binding Rossmann-fold domains"/>
    <property type="match status" value="1"/>
</dbReference>
<keyword evidence="3" id="KW-0472">Membrane</keyword>
<keyword evidence="2" id="KW-0560">Oxidoreductase</keyword>
<feature type="transmembrane region" description="Helical" evidence="3">
    <location>
        <begin position="72"/>
        <end position="90"/>
    </location>
</feature>
<evidence type="ECO:0000256" key="2">
    <source>
        <dbReference type="ARBA" id="ARBA00023002"/>
    </source>
</evidence>
<dbReference type="GO" id="GO:0016616">
    <property type="term" value="F:oxidoreductase activity, acting on the CH-OH group of donors, NAD or NADP as acceptor"/>
    <property type="evidence" value="ECO:0007669"/>
    <property type="project" value="InterPro"/>
</dbReference>
<dbReference type="PANTHER" id="PTHR43245:SF51">
    <property type="entry name" value="SHORT CHAIN DEHYDROGENASE_REDUCTASE FAMILY 42E, MEMBER 2"/>
    <property type="match status" value="1"/>
</dbReference>
<keyword evidence="3" id="KW-0812">Transmembrane</keyword>
<reference evidence="5 6" key="1">
    <citation type="submission" date="2016-06" db="EMBL/GenBank/DDBJ databases">
        <title>Comparative genomics of the ectomycorrhizal sister species Rhizopogon vinicolor and Rhizopogon vesiculosus (Basidiomycota: Boletales) reveals a divergence of the mating type B locus.</title>
        <authorList>
            <consortium name="DOE Joint Genome Institute"/>
            <person name="Mujic A.B."/>
            <person name="Kuo A."/>
            <person name="Tritt A."/>
            <person name="Lipzen A."/>
            <person name="Chen C."/>
            <person name="Johnson J."/>
            <person name="Sharma A."/>
            <person name="Barry K."/>
            <person name="Grigoriev I.V."/>
            <person name="Spatafora J.W."/>
        </authorList>
    </citation>
    <scope>NUCLEOTIDE SEQUENCE [LARGE SCALE GENOMIC DNA]</scope>
    <source>
        <strain evidence="5 6">AM-OR11-026</strain>
    </source>
</reference>
<proteinExistence type="inferred from homology"/>
<accession>A0A1B7MZJ4</accession>
<dbReference type="InParanoid" id="A0A1B7MZJ4"/>
<comment type="similarity">
    <text evidence="1">Belongs to the 3-beta-HSD family.</text>
</comment>
<evidence type="ECO:0000313" key="6">
    <source>
        <dbReference type="Proteomes" id="UP000092154"/>
    </source>
</evidence>
<dbReference type="Proteomes" id="UP000092154">
    <property type="component" value="Unassembled WGS sequence"/>
</dbReference>
<gene>
    <name evidence="5" type="ORF">K503DRAFT_866456</name>
</gene>
<dbReference type="GO" id="GO:0006694">
    <property type="term" value="P:steroid biosynthetic process"/>
    <property type="evidence" value="ECO:0007669"/>
    <property type="project" value="InterPro"/>
</dbReference>
<dbReference type="PANTHER" id="PTHR43245">
    <property type="entry name" value="BIFUNCTIONAL POLYMYXIN RESISTANCE PROTEIN ARNA"/>
    <property type="match status" value="1"/>
</dbReference>
<dbReference type="InterPro" id="IPR036291">
    <property type="entry name" value="NAD(P)-bd_dom_sf"/>
</dbReference>
<dbReference type="Pfam" id="PF01073">
    <property type="entry name" value="3Beta_HSD"/>
    <property type="match status" value="1"/>
</dbReference>
<dbReference type="AlphaFoldDB" id="A0A1B7MZJ4"/>
<evidence type="ECO:0000313" key="5">
    <source>
        <dbReference type="EMBL" id="OAX38029.1"/>
    </source>
</evidence>
<keyword evidence="3" id="KW-1133">Transmembrane helix</keyword>
<evidence type="ECO:0000256" key="3">
    <source>
        <dbReference type="SAM" id="Phobius"/>
    </source>
</evidence>
<evidence type="ECO:0000256" key="1">
    <source>
        <dbReference type="ARBA" id="ARBA00009219"/>
    </source>
</evidence>
<dbReference type="EMBL" id="KV448317">
    <property type="protein sequence ID" value="OAX38029.1"/>
    <property type="molecule type" value="Genomic_DNA"/>
</dbReference>
<dbReference type="InterPro" id="IPR050177">
    <property type="entry name" value="Lipid_A_modif_metabolic_enz"/>
</dbReference>
<sequence length="525" mass="57925">MLSLFIALAGIVLVLYIYGRFNDQGLSQLPSEVRAFAPNRFTPHVVRETAEKLSSSPIIVKEVLPAKTGRRYIVVGGAGFLGGWIIIQLLQRGEDPKKIRILDIRPPTRRDLLTGLAAHVPFLQVDISNAKAVDEAFRAPWPDCDPSEPTSEITVFHTAASIRFYERHLALLPRSSKVNHEGTLNVINAARSIGVTILMYTSSGSISVRRSRFWLWPWESQPKYFAQIINDDDNLIPKHHDHFFSNYASSKVLGERAVRAADRTRSGENLTLRTGCIRPGNGVFGPGGDLICGAYLIRKHNPTWVGNIMQSFVYVENCALAHLCYEARLLETARGGPNPDLGGQAFTITDPGPPVTFNDVYVALTTLDPETTFTHMSPTVMLFISQIIEVLCLSRAFLSMSSSPVGRALAHFVPNLSGDVINLQPPLFALASVHLIFDDSRARLPPEKGGLGYNGPFTTLEGICRTAEEHFKADGNGEERSHTGGVSFGFRKVPKKMSKMEKTVSKRLHVEAVDVLRLADTHMTS</sequence>
<organism evidence="5 6">
    <name type="scientific">Rhizopogon vinicolor AM-OR11-026</name>
    <dbReference type="NCBI Taxonomy" id="1314800"/>
    <lineage>
        <taxon>Eukaryota</taxon>
        <taxon>Fungi</taxon>
        <taxon>Dikarya</taxon>
        <taxon>Basidiomycota</taxon>
        <taxon>Agaricomycotina</taxon>
        <taxon>Agaricomycetes</taxon>
        <taxon>Agaricomycetidae</taxon>
        <taxon>Boletales</taxon>
        <taxon>Suillineae</taxon>
        <taxon>Rhizopogonaceae</taxon>
        <taxon>Rhizopogon</taxon>
    </lineage>
</organism>
<dbReference type="OrthoDB" id="10058185at2759"/>
<feature type="domain" description="3-beta hydroxysteroid dehydrogenase/isomerase" evidence="4">
    <location>
        <begin position="73"/>
        <end position="364"/>
    </location>
</feature>
<dbReference type="STRING" id="1314800.A0A1B7MZJ4"/>